<dbReference type="PRINTS" id="PR00081">
    <property type="entry name" value="GDHRDH"/>
</dbReference>
<dbReference type="Pfam" id="PF13561">
    <property type="entry name" value="adh_short_C2"/>
    <property type="match status" value="1"/>
</dbReference>
<reference evidence="2 3" key="1">
    <citation type="submission" date="2018-03" db="EMBL/GenBank/DDBJ databases">
        <title>Genomic Encyclopedia of Type Strains, Phase III (KMG-III): the genomes of soil and plant-associated and newly described type strains.</title>
        <authorList>
            <person name="Whitman W."/>
        </authorList>
    </citation>
    <scope>NUCLEOTIDE SEQUENCE [LARGE SCALE GENOMIC DNA]</scope>
    <source>
        <strain evidence="2 3">MWH-P2sevCIIIb</strain>
    </source>
</reference>
<comment type="similarity">
    <text evidence="1">Belongs to the short-chain dehydrogenases/reductases (SDR) family.</text>
</comment>
<name>A0A2T0XL52_9BURK</name>
<dbReference type="InterPro" id="IPR002347">
    <property type="entry name" value="SDR_fam"/>
</dbReference>
<comment type="caution">
    <text evidence="2">The sequence shown here is derived from an EMBL/GenBank/DDBJ whole genome shotgun (WGS) entry which is preliminary data.</text>
</comment>
<gene>
    <name evidence="2" type="ORF">BCM14_1131</name>
</gene>
<protein>
    <submittedName>
        <fullName evidence="2">NAD(P)-dependent dehydrogenase (Short-subunit alcohol dehydrogenase family)</fullName>
    </submittedName>
</protein>
<dbReference type="EMBL" id="PVTV01000011">
    <property type="protein sequence ID" value="PRY99678.1"/>
    <property type="molecule type" value="Genomic_DNA"/>
</dbReference>
<dbReference type="SUPFAM" id="SSF51735">
    <property type="entry name" value="NAD(P)-binding Rossmann-fold domains"/>
    <property type="match status" value="1"/>
</dbReference>
<keyword evidence="3" id="KW-1185">Reference proteome</keyword>
<evidence type="ECO:0000313" key="2">
    <source>
        <dbReference type="EMBL" id="PRY99678.1"/>
    </source>
</evidence>
<dbReference type="PRINTS" id="PR00080">
    <property type="entry name" value="SDRFAMILY"/>
</dbReference>
<dbReference type="InterPro" id="IPR036291">
    <property type="entry name" value="NAD(P)-bd_dom_sf"/>
</dbReference>
<accession>A0A2T0XL52</accession>
<dbReference type="PANTHER" id="PTHR42879:SF6">
    <property type="entry name" value="NADPH-DEPENDENT REDUCTASE BACG"/>
    <property type="match status" value="1"/>
</dbReference>
<dbReference type="FunFam" id="3.40.50.720:FF:000084">
    <property type="entry name" value="Short-chain dehydrogenase reductase"/>
    <property type="match status" value="1"/>
</dbReference>
<organism evidence="2 3">
    <name type="scientific">Jezberella montanilacus</name>
    <dbReference type="NCBI Taxonomy" id="323426"/>
    <lineage>
        <taxon>Bacteria</taxon>
        <taxon>Pseudomonadati</taxon>
        <taxon>Pseudomonadota</taxon>
        <taxon>Betaproteobacteria</taxon>
        <taxon>Burkholderiales</taxon>
        <taxon>Alcaligenaceae</taxon>
        <taxon>Jezberella</taxon>
    </lineage>
</organism>
<dbReference type="PANTHER" id="PTHR42879">
    <property type="entry name" value="3-OXOACYL-(ACYL-CARRIER-PROTEIN) REDUCTASE"/>
    <property type="match status" value="1"/>
</dbReference>
<dbReference type="InterPro" id="IPR050259">
    <property type="entry name" value="SDR"/>
</dbReference>
<dbReference type="AlphaFoldDB" id="A0A2T0XL52"/>
<dbReference type="CDD" id="cd05344">
    <property type="entry name" value="BKR_like_SDR_like"/>
    <property type="match status" value="1"/>
</dbReference>
<proteinExistence type="inferred from homology"/>
<dbReference type="Gene3D" id="3.40.50.720">
    <property type="entry name" value="NAD(P)-binding Rossmann-like Domain"/>
    <property type="match status" value="1"/>
</dbReference>
<dbReference type="RefSeq" id="WP_106226947.1">
    <property type="nucleotide sequence ID" value="NZ_PVTV01000011.1"/>
</dbReference>
<dbReference type="Proteomes" id="UP000238308">
    <property type="component" value="Unassembled WGS sequence"/>
</dbReference>
<evidence type="ECO:0000313" key="3">
    <source>
        <dbReference type="Proteomes" id="UP000238308"/>
    </source>
</evidence>
<evidence type="ECO:0000256" key="1">
    <source>
        <dbReference type="ARBA" id="ARBA00006484"/>
    </source>
</evidence>
<dbReference type="OrthoDB" id="9793325at2"/>
<sequence length="257" mass="26977">MNLHIEGRVALVTGGTQGIGKACAIKLAAEGAQVVIAARGKDLLDQVATEIRSTGGTVTAIQADVSKEADCERLISETIATYGRIDILVNNAGTSATGEFESITDEGWQADFDLKLFAAIRLSRLAIPHMKQHHWGRIINVTNIGAKQPAAKSMPTTVTRAAGLAMTKALSREFAPNNILVNSVCIGLIEAGQHERKAAKLGIAVEQLYDKLTADIPLGRVGRADEVANVVAFLASEAASYVSGSSINLDGGKSAVM</sequence>